<keyword evidence="1" id="KW-0812">Transmembrane</keyword>
<accession>A0AAW0G6Y3</accession>
<protein>
    <submittedName>
        <fullName evidence="2">Uncharacterized protein</fullName>
    </submittedName>
</protein>
<dbReference type="AlphaFoldDB" id="A0AAW0G6Y3"/>
<keyword evidence="3" id="KW-1185">Reference proteome</keyword>
<organism evidence="2 3">
    <name type="scientific">Cerrena zonata</name>
    <dbReference type="NCBI Taxonomy" id="2478898"/>
    <lineage>
        <taxon>Eukaryota</taxon>
        <taxon>Fungi</taxon>
        <taxon>Dikarya</taxon>
        <taxon>Basidiomycota</taxon>
        <taxon>Agaricomycotina</taxon>
        <taxon>Agaricomycetes</taxon>
        <taxon>Polyporales</taxon>
        <taxon>Cerrenaceae</taxon>
        <taxon>Cerrena</taxon>
    </lineage>
</organism>
<dbReference type="EMBL" id="JASBNA010000020">
    <property type="protein sequence ID" value="KAK7685441.1"/>
    <property type="molecule type" value="Genomic_DNA"/>
</dbReference>
<evidence type="ECO:0000313" key="2">
    <source>
        <dbReference type="EMBL" id="KAK7685441.1"/>
    </source>
</evidence>
<keyword evidence="1" id="KW-1133">Transmembrane helix</keyword>
<proteinExistence type="predicted"/>
<name>A0AAW0G6Y3_9APHY</name>
<reference evidence="2 3" key="1">
    <citation type="submission" date="2022-09" db="EMBL/GenBank/DDBJ databases">
        <authorList>
            <person name="Palmer J.M."/>
        </authorList>
    </citation>
    <scope>NUCLEOTIDE SEQUENCE [LARGE SCALE GENOMIC DNA]</scope>
    <source>
        <strain evidence="2 3">DSM 7382</strain>
    </source>
</reference>
<gene>
    <name evidence="2" type="ORF">QCA50_011304</name>
</gene>
<comment type="caution">
    <text evidence="2">The sequence shown here is derived from an EMBL/GenBank/DDBJ whole genome shotgun (WGS) entry which is preliminary data.</text>
</comment>
<feature type="transmembrane region" description="Helical" evidence="1">
    <location>
        <begin position="43"/>
        <end position="63"/>
    </location>
</feature>
<evidence type="ECO:0000256" key="1">
    <source>
        <dbReference type="SAM" id="Phobius"/>
    </source>
</evidence>
<sequence>MVVFEYSAAILTTVRCIQELRLLGMPWREHKTGLYYLIFEQGILYFSFISLLTTAAVILNFRAPVRKRTRYRFNKSLSHIIFLTQSGFFQRLLNAMTLPLSGLLTARFLLHLHCLDGNVVKRSLRLDGISLSSGFDFPDFTGSIHTQEDIMLSSLNDLDGGPSSMSRMELGLL</sequence>
<evidence type="ECO:0000313" key="3">
    <source>
        <dbReference type="Proteomes" id="UP001385951"/>
    </source>
</evidence>
<dbReference type="Proteomes" id="UP001385951">
    <property type="component" value="Unassembled WGS sequence"/>
</dbReference>
<keyword evidence="1" id="KW-0472">Membrane</keyword>